<dbReference type="EMBL" id="KV722353">
    <property type="protein sequence ID" value="OCH93582.1"/>
    <property type="molecule type" value="Genomic_DNA"/>
</dbReference>
<accession>A0A8E2DPZ6</accession>
<gene>
    <name evidence="2" type="ORF">OBBRIDRAFT_771313</name>
</gene>
<evidence type="ECO:0000313" key="3">
    <source>
        <dbReference type="Proteomes" id="UP000250043"/>
    </source>
</evidence>
<dbReference type="AlphaFoldDB" id="A0A8E2DPZ6"/>
<organism evidence="2 3">
    <name type="scientific">Obba rivulosa</name>
    <dbReference type="NCBI Taxonomy" id="1052685"/>
    <lineage>
        <taxon>Eukaryota</taxon>
        <taxon>Fungi</taxon>
        <taxon>Dikarya</taxon>
        <taxon>Basidiomycota</taxon>
        <taxon>Agaricomycotina</taxon>
        <taxon>Agaricomycetes</taxon>
        <taxon>Polyporales</taxon>
        <taxon>Gelatoporiaceae</taxon>
        <taxon>Obba</taxon>
    </lineage>
</organism>
<dbReference type="Proteomes" id="UP000250043">
    <property type="component" value="Unassembled WGS sequence"/>
</dbReference>
<keyword evidence="3" id="KW-1185">Reference proteome</keyword>
<sequence>MPALRTQNLLPTHVRWTKDLLHLLPVPRFVAQRKGAKAICKPVKPKDRIKWWNVVPGDQVRLLGDKTGTIHEVHLINKFSNRVYLKRENTADESKSSDPRKQNVSKQVPYSRCQLFCGTFSFPPAAGQAEPQKLPVFATRISTTKPFWHPTMHRFEWKRFAAATIPKLPGATGLPEDRLHIPWPKPNPPRKVDPSLYDTPKDVVTEITYTPPSLPASFDAPVPEPPSEQLYISTLRTPQAVAYDAAQPFEVHVSKELTNPHSRAKKQARWQAYQEYRRRLLAQMVAEEMRDLQGRTRAVARADATYKWKARLEEERKAEVLRRWRNRGGEADLLRTKERKARKARRENERLKNLVLEDAPNQVIPRAQA</sequence>
<dbReference type="OrthoDB" id="359154at2759"/>
<proteinExistence type="predicted"/>
<reference evidence="2 3" key="1">
    <citation type="submission" date="2016-07" db="EMBL/GenBank/DDBJ databases">
        <title>Draft genome of the white-rot fungus Obba rivulosa 3A-2.</title>
        <authorList>
            <consortium name="DOE Joint Genome Institute"/>
            <person name="Miettinen O."/>
            <person name="Riley R."/>
            <person name="Acob R."/>
            <person name="Barry K."/>
            <person name="Cullen D."/>
            <person name="De Vries R."/>
            <person name="Hainaut M."/>
            <person name="Hatakka A."/>
            <person name="Henrissat B."/>
            <person name="Hilden K."/>
            <person name="Kuo R."/>
            <person name="Labutti K."/>
            <person name="Lipzen A."/>
            <person name="Makela M.R."/>
            <person name="Sandor L."/>
            <person name="Spatafora J.W."/>
            <person name="Grigoriev I.V."/>
            <person name="Hibbett D.S."/>
        </authorList>
    </citation>
    <scope>NUCLEOTIDE SEQUENCE [LARGE SCALE GENOMIC DNA]</scope>
    <source>
        <strain evidence="2 3">3A-2</strain>
    </source>
</reference>
<name>A0A8E2DPZ6_9APHY</name>
<evidence type="ECO:0000256" key="1">
    <source>
        <dbReference type="SAM" id="MobiDB-lite"/>
    </source>
</evidence>
<evidence type="ECO:0000313" key="2">
    <source>
        <dbReference type="EMBL" id="OCH93582.1"/>
    </source>
</evidence>
<feature type="region of interest" description="Disordered" evidence="1">
    <location>
        <begin position="169"/>
        <end position="196"/>
    </location>
</feature>
<protein>
    <submittedName>
        <fullName evidence="2">Uncharacterized protein</fullName>
    </submittedName>
</protein>